<accession>A0AAW6K7E9</accession>
<proteinExistence type="predicted"/>
<name>A0AAW6K7E9_9BACI</name>
<gene>
    <name evidence="1" type="ORF">PVN32_06820</name>
</gene>
<evidence type="ECO:0000313" key="1">
    <source>
        <dbReference type="EMBL" id="MDE1451888.1"/>
    </source>
</evidence>
<dbReference type="AlphaFoldDB" id="A0AAW6K7E9"/>
<dbReference type="Proteomes" id="UP001216709">
    <property type="component" value="Unassembled WGS sequence"/>
</dbReference>
<reference evidence="1" key="1">
    <citation type="submission" date="2022-12" db="EMBL/GenBank/DDBJ databases">
        <title>Draft Genome Sequences of Bacillus licheniformis and Bacillus paralicheniformis strains isolated from Irish skim milk powders.</title>
        <authorList>
            <person name="Lourenco A."/>
            <person name="Li F."/>
            <person name="Geraldine D."/>
            <person name="Tobin J.T."/>
            <person name="Butler F."/>
            <person name="Jordan K."/>
            <person name="Obrien T."/>
        </authorList>
    </citation>
    <scope>NUCLEOTIDE SEQUENCE</scope>
    <source>
        <strain evidence="1">3370</strain>
    </source>
</reference>
<comment type="caution">
    <text evidence="1">The sequence shown here is derived from an EMBL/GenBank/DDBJ whole genome shotgun (WGS) entry which is preliminary data.</text>
</comment>
<dbReference type="RefSeq" id="WP_145608039.1">
    <property type="nucleotide sequence ID" value="NZ_CP158382.1"/>
</dbReference>
<evidence type="ECO:0000313" key="2">
    <source>
        <dbReference type="Proteomes" id="UP001216709"/>
    </source>
</evidence>
<sequence length="455" mass="52080">MSYSSRYGRKPNEYASKSAHTMLINDSEMNEYLTDCNFPKEGAVIELPKENMLKVSLNETTIKYIVAVDGGYDTVSTNKNFPSATVSFFQFGALMFKIEDLKQIEQQAFIKPADMQKLKNIERIKLALPTRYVTYKKEKNLINSIRKTLYDFFMKKPKEENEKTSNFMKTLSWLVFSEYKTKKGDAHFKSYSLSSCPECGEKNILLKKENMSKDYTFLCNCGAEIYLVDVFRLHEAIDNELGAGGILGYVTNLLEQFVIIDLIRTIYYKNKLLLRETMFIKDGPLGFFGQTARMHKLFRDLFIFLLDEGVAINLVGVEKSGVFVEHADQIRGKLGKGECLLLGNDYIYGNILPSVDNDQPYAGTSYYSGKIIYRTDLDQMFVITIPTTSSEVYINPEKHFYINIDNILSHLPDLKCDMYDNALFPVAMANKLVSLSSHPSSTILETFLREKVNNK</sequence>
<dbReference type="EMBL" id="JARAFO010000010">
    <property type="protein sequence ID" value="MDE1451888.1"/>
    <property type="molecule type" value="Genomic_DNA"/>
</dbReference>
<protein>
    <submittedName>
        <fullName evidence="1">DNA double-strand break repair nuclease NurA</fullName>
    </submittedName>
</protein>
<organism evidence="1 2">
    <name type="scientific">Bacillus paralicheniformis</name>
    <dbReference type="NCBI Taxonomy" id="1648923"/>
    <lineage>
        <taxon>Bacteria</taxon>
        <taxon>Bacillati</taxon>
        <taxon>Bacillota</taxon>
        <taxon>Bacilli</taxon>
        <taxon>Bacillales</taxon>
        <taxon>Bacillaceae</taxon>
        <taxon>Bacillus</taxon>
    </lineage>
</organism>